<evidence type="ECO:0000313" key="2">
    <source>
        <dbReference type="Proteomes" id="UP001374535"/>
    </source>
</evidence>
<proteinExistence type="predicted"/>
<name>A0AAQ3RD23_VIGMU</name>
<protein>
    <submittedName>
        <fullName evidence="1">Uncharacterized protein</fullName>
    </submittedName>
</protein>
<accession>A0AAQ3RD23</accession>
<dbReference type="Proteomes" id="UP001374535">
    <property type="component" value="Chromosome 11"/>
</dbReference>
<sequence length="110" mass="12120">MRESLLHSDSRQPTVVQHAFALCKEDKDGGRTKRLLARCMEAHCFCVSSLCNLQVGVHGCYLQTRVFAISVAIMDVYSLLKLGISIRFLLDGGVARRMVCVDGGDDDMVA</sequence>
<evidence type="ECO:0000313" key="1">
    <source>
        <dbReference type="EMBL" id="WVY89831.1"/>
    </source>
</evidence>
<dbReference type="EMBL" id="CP144690">
    <property type="protein sequence ID" value="WVY89831.1"/>
    <property type="molecule type" value="Genomic_DNA"/>
</dbReference>
<keyword evidence="2" id="KW-1185">Reference proteome</keyword>
<dbReference type="AlphaFoldDB" id="A0AAQ3RD23"/>
<gene>
    <name evidence="1" type="ORF">V8G54_035345</name>
</gene>
<organism evidence="1 2">
    <name type="scientific">Vigna mungo</name>
    <name type="common">Black gram</name>
    <name type="synonym">Phaseolus mungo</name>
    <dbReference type="NCBI Taxonomy" id="3915"/>
    <lineage>
        <taxon>Eukaryota</taxon>
        <taxon>Viridiplantae</taxon>
        <taxon>Streptophyta</taxon>
        <taxon>Embryophyta</taxon>
        <taxon>Tracheophyta</taxon>
        <taxon>Spermatophyta</taxon>
        <taxon>Magnoliopsida</taxon>
        <taxon>eudicotyledons</taxon>
        <taxon>Gunneridae</taxon>
        <taxon>Pentapetalae</taxon>
        <taxon>rosids</taxon>
        <taxon>fabids</taxon>
        <taxon>Fabales</taxon>
        <taxon>Fabaceae</taxon>
        <taxon>Papilionoideae</taxon>
        <taxon>50 kb inversion clade</taxon>
        <taxon>NPAAA clade</taxon>
        <taxon>indigoferoid/millettioid clade</taxon>
        <taxon>Phaseoleae</taxon>
        <taxon>Vigna</taxon>
    </lineage>
</organism>
<reference evidence="1 2" key="1">
    <citation type="journal article" date="2023" name="Life. Sci Alliance">
        <title>Evolutionary insights into 3D genome organization and epigenetic landscape of Vigna mungo.</title>
        <authorList>
            <person name="Junaid A."/>
            <person name="Singh B."/>
            <person name="Bhatia S."/>
        </authorList>
    </citation>
    <scope>NUCLEOTIDE SEQUENCE [LARGE SCALE GENOMIC DNA]</scope>
    <source>
        <strain evidence="1">Urdbean</strain>
    </source>
</reference>